<evidence type="ECO:0000256" key="3">
    <source>
        <dbReference type="ARBA" id="ARBA00022553"/>
    </source>
</evidence>
<dbReference type="GO" id="GO:0000155">
    <property type="term" value="F:phosphorelay sensor kinase activity"/>
    <property type="evidence" value="ECO:0007669"/>
    <property type="project" value="InterPro"/>
</dbReference>
<gene>
    <name evidence="10" type="ORF">COMA2_20433</name>
</gene>
<dbReference type="GO" id="GO:0016020">
    <property type="term" value="C:membrane"/>
    <property type="evidence" value="ECO:0007669"/>
    <property type="project" value="InterPro"/>
</dbReference>
<dbReference type="Proteomes" id="UP000198736">
    <property type="component" value="Unassembled WGS sequence"/>
</dbReference>
<evidence type="ECO:0000256" key="5">
    <source>
        <dbReference type="ARBA" id="ARBA00022741"/>
    </source>
</evidence>
<evidence type="ECO:0000313" key="11">
    <source>
        <dbReference type="Proteomes" id="UP000198736"/>
    </source>
</evidence>
<dbReference type="InterPro" id="IPR011712">
    <property type="entry name" value="Sig_transdc_His_kin_sub3_dim/P"/>
</dbReference>
<evidence type="ECO:0000256" key="4">
    <source>
        <dbReference type="ARBA" id="ARBA00022679"/>
    </source>
</evidence>
<keyword evidence="4" id="KW-0808">Transferase</keyword>
<dbReference type="Gene3D" id="1.20.5.1930">
    <property type="match status" value="1"/>
</dbReference>
<evidence type="ECO:0000256" key="7">
    <source>
        <dbReference type="ARBA" id="ARBA00022840"/>
    </source>
</evidence>
<evidence type="ECO:0000256" key="1">
    <source>
        <dbReference type="ARBA" id="ARBA00000085"/>
    </source>
</evidence>
<dbReference type="STRING" id="1742973.COMA2_20433"/>
<evidence type="ECO:0000256" key="6">
    <source>
        <dbReference type="ARBA" id="ARBA00022777"/>
    </source>
</evidence>
<dbReference type="GO" id="GO:0005524">
    <property type="term" value="F:ATP binding"/>
    <property type="evidence" value="ECO:0007669"/>
    <property type="project" value="UniProtKB-KW"/>
</dbReference>
<dbReference type="Gene3D" id="3.30.565.10">
    <property type="entry name" value="Histidine kinase-like ATPase, C-terminal domain"/>
    <property type="match status" value="1"/>
</dbReference>
<evidence type="ECO:0000259" key="9">
    <source>
        <dbReference type="PROSITE" id="PS50109"/>
    </source>
</evidence>
<dbReference type="SUPFAM" id="SSF55874">
    <property type="entry name" value="ATPase domain of HSP90 chaperone/DNA topoisomerase II/histidine kinase"/>
    <property type="match status" value="1"/>
</dbReference>
<sequence length="267" mass="29603">MTQGKASFHLLDGGLQSTSILSTARPVRPPTESLDLYQLQPCVGELTTAFKATEGRLSKLLEDRSRVGRDLHDSVLQSLYAIGLNIEAARRSRNDQTMERKEADDRMIHQINQLIHEIRGMIRELESGSVQEFDLSSELSTLCSTYEQAGRLCIKLDIQRSAVEVLTHEEEREILNIVREALSNCARHADATRVVISIRMRGARVRVSIQDDGIGFSPSDGHPRGYGLANMEARAKRLGGVLRVQSKTGAGTHVIAEFSLEPQLTSI</sequence>
<keyword evidence="11" id="KW-1185">Reference proteome</keyword>
<dbReference type="EMBL" id="CZPZ01000012">
    <property type="protein sequence ID" value="CUS35767.1"/>
    <property type="molecule type" value="Genomic_DNA"/>
</dbReference>
<organism evidence="10 11">
    <name type="scientific">Candidatus Nitrospira nitrificans</name>
    <dbReference type="NCBI Taxonomy" id="1742973"/>
    <lineage>
        <taxon>Bacteria</taxon>
        <taxon>Pseudomonadati</taxon>
        <taxon>Nitrospirota</taxon>
        <taxon>Nitrospiria</taxon>
        <taxon>Nitrospirales</taxon>
        <taxon>Nitrospiraceae</taxon>
        <taxon>Nitrospira</taxon>
    </lineage>
</organism>
<dbReference type="AlphaFoldDB" id="A0A0S4LDT0"/>
<keyword evidence="5" id="KW-0547">Nucleotide-binding</keyword>
<comment type="catalytic activity">
    <reaction evidence="1">
        <text>ATP + protein L-histidine = ADP + protein N-phospho-L-histidine.</text>
        <dbReference type="EC" id="2.7.13.3"/>
    </reaction>
</comment>
<dbReference type="EC" id="2.7.13.3" evidence="2"/>
<dbReference type="InterPro" id="IPR050482">
    <property type="entry name" value="Sensor_HK_TwoCompSys"/>
</dbReference>
<evidence type="ECO:0000256" key="8">
    <source>
        <dbReference type="ARBA" id="ARBA00023012"/>
    </source>
</evidence>
<dbReference type="PANTHER" id="PTHR24421:SF10">
    <property type="entry name" value="NITRATE_NITRITE SENSOR PROTEIN NARQ"/>
    <property type="match status" value="1"/>
</dbReference>
<dbReference type="SMART" id="SM00387">
    <property type="entry name" value="HATPase_c"/>
    <property type="match status" value="1"/>
</dbReference>
<name>A0A0S4LDT0_9BACT</name>
<evidence type="ECO:0000313" key="10">
    <source>
        <dbReference type="EMBL" id="CUS35767.1"/>
    </source>
</evidence>
<dbReference type="RefSeq" id="WP_175304513.1">
    <property type="nucleotide sequence ID" value="NZ_CZPZ01000012.1"/>
</dbReference>
<dbReference type="InterPro" id="IPR005467">
    <property type="entry name" value="His_kinase_dom"/>
</dbReference>
<dbReference type="CDD" id="cd16917">
    <property type="entry name" value="HATPase_UhpB-NarQ-NarX-like"/>
    <property type="match status" value="1"/>
</dbReference>
<dbReference type="PROSITE" id="PS50109">
    <property type="entry name" value="HIS_KIN"/>
    <property type="match status" value="1"/>
</dbReference>
<accession>A0A0S4LDT0</accession>
<feature type="domain" description="Histidine kinase" evidence="9">
    <location>
        <begin position="70"/>
        <end position="262"/>
    </location>
</feature>
<dbReference type="InterPro" id="IPR036890">
    <property type="entry name" value="HATPase_C_sf"/>
</dbReference>
<evidence type="ECO:0000256" key="2">
    <source>
        <dbReference type="ARBA" id="ARBA00012438"/>
    </source>
</evidence>
<protein>
    <recommendedName>
        <fullName evidence="2">histidine kinase</fullName>
        <ecNumber evidence="2">2.7.13.3</ecNumber>
    </recommendedName>
</protein>
<keyword evidence="3" id="KW-0597">Phosphoprotein</keyword>
<dbReference type="Pfam" id="PF02518">
    <property type="entry name" value="HATPase_c"/>
    <property type="match status" value="1"/>
</dbReference>
<proteinExistence type="predicted"/>
<keyword evidence="8" id="KW-0902">Two-component regulatory system</keyword>
<keyword evidence="6 10" id="KW-0418">Kinase</keyword>
<dbReference type="InterPro" id="IPR003594">
    <property type="entry name" value="HATPase_dom"/>
</dbReference>
<keyword evidence="7" id="KW-0067">ATP-binding</keyword>
<dbReference type="PANTHER" id="PTHR24421">
    <property type="entry name" value="NITRATE/NITRITE SENSOR PROTEIN NARX-RELATED"/>
    <property type="match status" value="1"/>
</dbReference>
<dbReference type="Pfam" id="PF07730">
    <property type="entry name" value="HisKA_3"/>
    <property type="match status" value="1"/>
</dbReference>
<reference evidence="11" key="1">
    <citation type="submission" date="2015-10" db="EMBL/GenBank/DDBJ databases">
        <authorList>
            <person name="Luecker S."/>
            <person name="Luecker S."/>
        </authorList>
    </citation>
    <scope>NUCLEOTIDE SEQUENCE [LARGE SCALE GENOMIC DNA]</scope>
</reference>
<dbReference type="GO" id="GO:0046983">
    <property type="term" value="F:protein dimerization activity"/>
    <property type="evidence" value="ECO:0007669"/>
    <property type="project" value="InterPro"/>
</dbReference>